<keyword evidence="1" id="KW-0472">Membrane</keyword>
<sequence>MRGSVMVAQVIRNVFSDKLSTKYQGIVQNLANKAPIPIRHFDFKFNPAELDQKFFLNKELATSYFHALSIFLTFGEDVVIETARHHREFINDPILKQRLTSLIGQEAIHSKIHNQFNDEVLKENGYPVELLRAIADKVFEYGIYKLPHSMQLSLMAGIEHYTAVLAEFMMQHEEYLLGSQDERQRAMWMWHMLEESEHKDIAYDVFLELSGDYWVRITGFLLASLTILGGVSLGGYLMPFIRKPSNLINPRYMKDVLESTALLFGSERGVFGSSFMHILEYLRPSFHPNDHDTTKYMEYYKERLLNPETGLLSPYFLKEFVPPVRAASA</sequence>
<gene>
    <name evidence="2" type="ORF">HMP0015_2288</name>
</gene>
<dbReference type="PANTHER" id="PTHR39456">
    <property type="entry name" value="METAL-DEPENDENT HYDROLASE"/>
    <property type="match status" value="1"/>
</dbReference>
<dbReference type="HOGENOM" id="CLU_051636_0_1_6"/>
<dbReference type="InterPro" id="IPR016516">
    <property type="entry name" value="UCP07580"/>
</dbReference>
<evidence type="ECO:0000313" key="3">
    <source>
        <dbReference type="Proteomes" id="UP000003085"/>
    </source>
</evidence>
<comment type="caution">
    <text evidence="2">The sequence shown here is derived from an EMBL/GenBank/DDBJ whole genome shotgun (WGS) entry which is preliminary data.</text>
</comment>
<feature type="transmembrane region" description="Helical" evidence="1">
    <location>
        <begin position="213"/>
        <end position="237"/>
    </location>
</feature>
<dbReference type="EMBL" id="ADMT01000184">
    <property type="protein sequence ID" value="EFF82226.1"/>
    <property type="molecule type" value="Genomic_DNA"/>
</dbReference>
<dbReference type="AlphaFoldDB" id="D4XRE6"/>
<accession>D4XRE6</accession>
<reference evidence="3" key="1">
    <citation type="submission" date="2010-03" db="EMBL/GenBank/DDBJ databases">
        <title>Complete sequence of Mobiluncus curtisii ATCC 43063.</title>
        <authorList>
            <person name="Muzny D."/>
            <person name="Qin X."/>
            <person name="Deng J."/>
            <person name="Jiang H."/>
            <person name="Liu Y."/>
            <person name="Qu J."/>
            <person name="Song X.-Z."/>
            <person name="Zhang L."/>
            <person name="Thornton R."/>
            <person name="Coyle M."/>
            <person name="Francisco L."/>
            <person name="Jackson L."/>
            <person name="Javaid M."/>
            <person name="Korchina V."/>
            <person name="Kovar C."/>
            <person name="Mata R."/>
            <person name="Mathew T."/>
            <person name="Ngo R."/>
            <person name="Nguyen L."/>
            <person name="Nguyen N."/>
            <person name="Okwuonu G."/>
            <person name="Ongeri F."/>
            <person name="Pham C."/>
            <person name="Simmons D."/>
            <person name="Wilczek-Boney K."/>
            <person name="Hale W."/>
            <person name="Jakkamsetti A."/>
            <person name="Pham P."/>
            <person name="Ruth R."/>
            <person name="San Lucas F."/>
            <person name="Warren J."/>
            <person name="Zhang J."/>
            <person name="Zhao Z."/>
            <person name="Zhou C."/>
            <person name="Zhu D."/>
            <person name="Lee S."/>
            <person name="Bess C."/>
            <person name="Blankenburg K."/>
            <person name="Forbes L."/>
            <person name="Fu Q."/>
            <person name="Gubbala S."/>
            <person name="Hirani K."/>
            <person name="Jayaseelan J.C."/>
            <person name="Lara F."/>
            <person name="Munidasa M."/>
            <person name="Palculict T."/>
            <person name="Patil S."/>
            <person name="Pu L.-L."/>
            <person name="Saada N."/>
            <person name="Tang L."/>
            <person name="Weissenberger G."/>
            <person name="Zhu Y."/>
            <person name="Hemphill L."/>
            <person name="Shang Y."/>
            <person name="Youmans B."/>
            <person name="Ayvaz T."/>
            <person name="Ross M."/>
            <person name="Santibanez J."/>
            <person name="Aqrawi P."/>
            <person name="Gross S."/>
            <person name="Joshi V."/>
            <person name="Fowler G."/>
            <person name="Nazareth L."/>
            <person name="Reid J."/>
            <person name="Worley K."/>
            <person name="Petrosino J."/>
            <person name="Highlander S."/>
            <person name="Gibbs R."/>
            <person name="Gibbs R."/>
        </authorList>
    </citation>
    <scope>NUCLEOTIDE SEQUENCE [LARGE SCALE GENOMIC DNA]</scope>
    <source>
        <strain evidence="3">ATCC 19194</strain>
    </source>
</reference>
<organism evidence="2 3">
    <name type="scientific">Acinetobacter haemolyticus ATCC 19194</name>
    <dbReference type="NCBI Taxonomy" id="707232"/>
    <lineage>
        <taxon>Bacteria</taxon>
        <taxon>Pseudomonadati</taxon>
        <taxon>Pseudomonadota</taxon>
        <taxon>Gammaproteobacteria</taxon>
        <taxon>Moraxellales</taxon>
        <taxon>Moraxellaceae</taxon>
        <taxon>Acinetobacter</taxon>
    </lineage>
</organism>
<evidence type="ECO:0000256" key="1">
    <source>
        <dbReference type="SAM" id="Phobius"/>
    </source>
</evidence>
<evidence type="ECO:0008006" key="4">
    <source>
        <dbReference type="Google" id="ProtNLM"/>
    </source>
</evidence>
<dbReference type="PIRSF" id="PIRSF007580">
    <property type="entry name" value="UCP07580"/>
    <property type="match status" value="1"/>
</dbReference>
<dbReference type="Proteomes" id="UP000003085">
    <property type="component" value="Unassembled WGS sequence"/>
</dbReference>
<evidence type="ECO:0000313" key="2">
    <source>
        <dbReference type="EMBL" id="EFF82226.1"/>
    </source>
</evidence>
<name>D4XRE6_ACIHA</name>
<proteinExistence type="predicted"/>
<keyword evidence="1" id="KW-0812">Transmembrane</keyword>
<protein>
    <recommendedName>
        <fullName evidence="4">Metal-dependent hydrolase</fullName>
    </recommendedName>
</protein>
<dbReference type="Pfam" id="PF10118">
    <property type="entry name" value="Metal_hydrol"/>
    <property type="match status" value="1"/>
</dbReference>
<keyword evidence="1" id="KW-1133">Transmembrane helix</keyword>
<dbReference type="PANTHER" id="PTHR39456:SF1">
    <property type="entry name" value="METAL-DEPENDENT HYDROLASE"/>
    <property type="match status" value="1"/>
</dbReference>